<gene>
    <name evidence="7" type="ORF">B0I08_105157</name>
</gene>
<dbReference type="InterPro" id="IPR023485">
    <property type="entry name" value="Ptyr_pPase"/>
</dbReference>
<dbReference type="PANTHER" id="PTHR11717">
    <property type="entry name" value="LOW MOLECULAR WEIGHT PROTEIN TYROSINE PHOSPHATASE"/>
    <property type="match status" value="1"/>
</dbReference>
<comment type="similarity">
    <text evidence="1">Belongs to the low molecular weight phosphotyrosine protein phosphatase family.</text>
</comment>
<keyword evidence="3" id="KW-0378">Hydrolase</keyword>
<dbReference type="SMART" id="SM00226">
    <property type="entry name" value="LMWPc"/>
    <property type="match status" value="1"/>
</dbReference>
<feature type="domain" description="Phosphotyrosine protein phosphatase I" evidence="6">
    <location>
        <begin position="13"/>
        <end position="164"/>
    </location>
</feature>
<sequence>MSFDRTLAESALFRICFVCTGNICRSPMAEAVFKSLIRKAGLTHAISVMSAGTGDWHVGEPSDSRTVAALAAQGHDGSSHRARQFDPDWFSSLDLVVVFDRSQERILRAWASNEPDRSKVQMLLSFDGDHPDSLDVPDPYYSDAVMFDHVLGTIEKACNSLFRQITPGIRQGVS</sequence>
<dbReference type="Gene3D" id="3.40.50.2300">
    <property type="match status" value="1"/>
</dbReference>
<dbReference type="PRINTS" id="PR00719">
    <property type="entry name" value="LMWPTPASE"/>
</dbReference>
<evidence type="ECO:0000313" key="7">
    <source>
        <dbReference type="EMBL" id="PRY67993.1"/>
    </source>
</evidence>
<dbReference type="OrthoDB" id="9784339at2"/>
<dbReference type="PANTHER" id="PTHR11717:SF7">
    <property type="entry name" value="LOW MOLECULAR WEIGHT PHOSPHOTYROSINE PROTEIN PHOSPHATASE"/>
    <property type="match status" value="1"/>
</dbReference>
<evidence type="ECO:0000313" key="8">
    <source>
        <dbReference type="Proteomes" id="UP000237983"/>
    </source>
</evidence>
<dbReference type="Pfam" id="PF01451">
    <property type="entry name" value="LMWPc"/>
    <property type="match status" value="1"/>
</dbReference>
<evidence type="ECO:0000256" key="5">
    <source>
        <dbReference type="PIRSR" id="PIRSR617867-1"/>
    </source>
</evidence>
<reference evidence="7 8" key="1">
    <citation type="submission" date="2018-03" db="EMBL/GenBank/DDBJ databases">
        <title>Genomic Encyclopedia of Type Strains, Phase III (KMG-III): the genomes of soil and plant-associated and newly described type strains.</title>
        <authorList>
            <person name="Whitman W."/>
        </authorList>
    </citation>
    <scope>NUCLEOTIDE SEQUENCE [LARGE SCALE GENOMIC DNA]</scope>
    <source>
        <strain evidence="7 8">CGMCC 1.12484</strain>
    </source>
</reference>
<evidence type="ECO:0000256" key="4">
    <source>
        <dbReference type="ARBA" id="ARBA00022912"/>
    </source>
</evidence>
<name>A0A2T0VCU5_9MICO</name>
<dbReference type="InterPro" id="IPR036196">
    <property type="entry name" value="Ptyr_pPase_sf"/>
</dbReference>
<dbReference type="InterPro" id="IPR017867">
    <property type="entry name" value="Tyr_phospatase_low_mol_wt"/>
</dbReference>
<protein>
    <recommendedName>
        <fullName evidence="2">protein-tyrosine-phosphatase</fullName>
        <ecNumber evidence="2">3.1.3.48</ecNumber>
    </recommendedName>
</protein>
<evidence type="ECO:0000256" key="2">
    <source>
        <dbReference type="ARBA" id="ARBA00013064"/>
    </source>
</evidence>
<dbReference type="AlphaFoldDB" id="A0A2T0VCU5"/>
<keyword evidence="8" id="KW-1185">Reference proteome</keyword>
<evidence type="ECO:0000259" key="6">
    <source>
        <dbReference type="SMART" id="SM00226"/>
    </source>
</evidence>
<dbReference type="Proteomes" id="UP000237983">
    <property type="component" value="Unassembled WGS sequence"/>
</dbReference>
<dbReference type="RefSeq" id="WP_106212613.1">
    <property type="nucleotide sequence ID" value="NZ_PVTL01000005.1"/>
</dbReference>
<dbReference type="InterPro" id="IPR050438">
    <property type="entry name" value="LMW_PTPase"/>
</dbReference>
<comment type="caution">
    <text evidence="7">The sequence shown here is derived from an EMBL/GenBank/DDBJ whole genome shotgun (WGS) entry which is preliminary data.</text>
</comment>
<dbReference type="GO" id="GO:0004725">
    <property type="term" value="F:protein tyrosine phosphatase activity"/>
    <property type="evidence" value="ECO:0007669"/>
    <property type="project" value="UniProtKB-EC"/>
</dbReference>
<evidence type="ECO:0000256" key="3">
    <source>
        <dbReference type="ARBA" id="ARBA00022801"/>
    </source>
</evidence>
<organism evidence="7 8">
    <name type="scientific">Glaciihabitans tibetensis</name>
    <dbReference type="NCBI Taxonomy" id="1266600"/>
    <lineage>
        <taxon>Bacteria</taxon>
        <taxon>Bacillati</taxon>
        <taxon>Actinomycetota</taxon>
        <taxon>Actinomycetes</taxon>
        <taxon>Micrococcales</taxon>
        <taxon>Microbacteriaceae</taxon>
        <taxon>Glaciihabitans</taxon>
    </lineage>
</organism>
<feature type="active site" description="Proton donor" evidence="5">
    <location>
        <position position="138"/>
    </location>
</feature>
<accession>A0A2T0VCU5</accession>
<dbReference type="CDD" id="cd16343">
    <property type="entry name" value="LMWPTP"/>
    <property type="match status" value="1"/>
</dbReference>
<feature type="active site" evidence="5">
    <location>
        <position position="25"/>
    </location>
</feature>
<dbReference type="SUPFAM" id="SSF52788">
    <property type="entry name" value="Phosphotyrosine protein phosphatases I"/>
    <property type="match status" value="1"/>
</dbReference>
<evidence type="ECO:0000256" key="1">
    <source>
        <dbReference type="ARBA" id="ARBA00011063"/>
    </source>
</evidence>
<proteinExistence type="inferred from homology"/>
<feature type="active site" evidence="5">
    <location>
        <position position="19"/>
    </location>
</feature>
<dbReference type="EC" id="3.1.3.48" evidence="2"/>
<dbReference type="EMBL" id="PVTL01000005">
    <property type="protein sequence ID" value="PRY67993.1"/>
    <property type="molecule type" value="Genomic_DNA"/>
</dbReference>
<keyword evidence="4" id="KW-0904">Protein phosphatase</keyword>